<feature type="compositionally biased region" description="Low complexity" evidence="7">
    <location>
        <begin position="187"/>
        <end position="211"/>
    </location>
</feature>
<dbReference type="Pfam" id="PF13913">
    <property type="entry name" value="zf-C2HC_2"/>
    <property type="match status" value="2"/>
</dbReference>
<accession>A0AAD8AW88</accession>
<dbReference type="Gene3D" id="3.30.160.60">
    <property type="entry name" value="Classic Zinc Finger"/>
    <property type="match status" value="1"/>
</dbReference>
<evidence type="ECO:0000313" key="10">
    <source>
        <dbReference type="Proteomes" id="UP001233172"/>
    </source>
</evidence>
<comment type="similarity">
    <text evidence="1">Belongs to the ZC2HC1 family.</text>
</comment>
<evidence type="ECO:0000256" key="6">
    <source>
        <dbReference type="PROSITE-ProRule" id="PRU01371"/>
    </source>
</evidence>
<evidence type="ECO:0000256" key="2">
    <source>
        <dbReference type="ARBA" id="ARBA00022723"/>
    </source>
</evidence>
<protein>
    <submittedName>
        <fullName evidence="9">Zinc finger C2HC domain-containing protein 1A</fullName>
    </submittedName>
</protein>
<reference evidence="9" key="1">
    <citation type="journal article" date="2023" name="PLoS Negl. Trop. Dis.">
        <title>A genome sequence for Biomphalaria pfeifferi, the major vector snail for the human-infecting parasite Schistosoma mansoni.</title>
        <authorList>
            <person name="Bu L."/>
            <person name="Lu L."/>
            <person name="Laidemitt M.R."/>
            <person name="Zhang S.M."/>
            <person name="Mutuku M."/>
            <person name="Mkoji G."/>
            <person name="Steinauer M."/>
            <person name="Loker E.S."/>
        </authorList>
    </citation>
    <scope>NUCLEOTIDE SEQUENCE</scope>
    <source>
        <strain evidence="9">KasaAsao</strain>
    </source>
</reference>
<dbReference type="GO" id="GO:0008270">
    <property type="term" value="F:zinc ion binding"/>
    <property type="evidence" value="ECO:0007669"/>
    <property type="project" value="UniProtKB-KW"/>
</dbReference>
<proteinExistence type="inferred from homology"/>
<name>A0AAD8AW88_BIOPF</name>
<evidence type="ECO:0000256" key="4">
    <source>
        <dbReference type="ARBA" id="ARBA00022771"/>
    </source>
</evidence>
<dbReference type="InterPro" id="IPR026319">
    <property type="entry name" value="ZC2HC1A/B-like"/>
</dbReference>
<dbReference type="EMBL" id="JASAOG010000250">
    <property type="protein sequence ID" value="KAK0042150.1"/>
    <property type="molecule type" value="Genomic_DNA"/>
</dbReference>
<keyword evidence="5" id="KW-0862">Zinc</keyword>
<dbReference type="PANTHER" id="PTHR13555:SF25">
    <property type="entry name" value="ZINC FINGER C2HC DOMAIN-CONTAINING PROTEIN 1A"/>
    <property type="match status" value="1"/>
</dbReference>
<keyword evidence="3" id="KW-0677">Repeat</keyword>
<evidence type="ECO:0000259" key="8">
    <source>
        <dbReference type="PROSITE" id="PS52027"/>
    </source>
</evidence>
<organism evidence="9 10">
    <name type="scientific">Biomphalaria pfeifferi</name>
    <name type="common">Bloodfluke planorb</name>
    <name type="synonym">Freshwater snail</name>
    <dbReference type="NCBI Taxonomy" id="112525"/>
    <lineage>
        <taxon>Eukaryota</taxon>
        <taxon>Metazoa</taxon>
        <taxon>Spiralia</taxon>
        <taxon>Lophotrochozoa</taxon>
        <taxon>Mollusca</taxon>
        <taxon>Gastropoda</taxon>
        <taxon>Heterobranchia</taxon>
        <taxon>Euthyneura</taxon>
        <taxon>Panpulmonata</taxon>
        <taxon>Hygrophila</taxon>
        <taxon>Lymnaeoidea</taxon>
        <taxon>Planorbidae</taxon>
        <taxon>Biomphalaria</taxon>
    </lineage>
</organism>
<feature type="domain" description="C2HC/C3H-type" evidence="8">
    <location>
        <begin position="12"/>
        <end position="41"/>
    </location>
</feature>
<feature type="region of interest" description="Disordered" evidence="7">
    <location>
        <begin position="144"/>
        <end position="211"/>
    </location>
</feature>
<keyword evidence="10" id="KW-1185">Reference proteome</keyword>
<dbReference type="InterPro" id="IPR049899">
    <property type="entry name" value="Znf_C2HC_C3H"/>
</dbReference>
<evidence type="ECO:0000256" key="5">
    <source>
        <dbReference type="ARBA" id="ARBA00022833"/>
    </source>
</evidence>
<dbReference type="PROSITE" id="PS52027">
    <property type="entry name" value="ZF_C2HC_C3H"/>
    <property type="match status" value="2"/>
</dbReference>
<reference evidence="9" key="2">
    <citation type="submission" date="2023-04" db="EMBL/GenBank/DDBJ databases">
        <authorList>
            <person name="Bu L."/>
            <person name="Lu L."/>
            <person name="Laidemitt M.R."/>
            <person name="Zhang S.M."/>
            <person name="Mutuku M."/>
            <person name="Mkoji G."/>
            <person name="Steinauer M."/>
            <person name="Loker E.S."/>
        </authorList>
    </citation>
    <scope>NUCLEOTIDE SEQUENCE</scope>
    <source>
        <strain evidence="9">KasaAsao</strain>
        <tissue evidence="9">Whole Snail</tissue>
    </source>
</reference>
<evidence type="ECO:0000256" key="1">
    <source>
        <dbReference type="ARBA" id="ARBA00010843"/>
    </source>
</evidence>
<sequence length="211" mass="22979">MMADDNAQYSDARVPCKICGRSFAPEVLAKHNNVCKKTAASAAKRKPFDSSKQRVIDGELSLKQIKQAQKKEIKPPKSHWREKHQDFINAVRNARGVQAAIDSGGPLPPPPPPSINPDYIQCPYCSRRFSPQAADRHINFCKDQQARLPRSKPSPVATAKQNTRLNYQPPKPKAKTSPPAAAPPSSVPVARGGAKAPAPRGRAAPAPGRRF</sequence>
<evidence type="ECO:0000256" key="7">
    <source>
        <dbReference type="SAM" id="MobiDB-lite"/>
    </source>
</evidence>
<keyword evidence="4 6" id="KW-0863">Zinc-finger</keyword>
<gene>
    <name evidence="9" type="ORF">Bpfe_028431</name>
</gene>
<dbReference type="PANTHER" id="PTHR13555">
    <property type="entry name" value="C2H2 ZINC FINGER CGI-62-RELATED"/>
    <property type="match status" value="1"/>
</dbReference>
<dbReference type="AlphaFoldDB" id="A0AAD8AW88"/>
<evidence type="ECO:0000313" key="9">
    <source>
        <dbReference type="EMBL" id="KAK0042150.1"/>
    </source>
</evidence>
<comment type="caution">
    <text evidence="9">The sequence shown here is derived from an EMBL/GenBank/DDBJ whole genome shotgun (WGS) entry which is preliminary data.</text>
</comment>
<dbReference type="Proteomes" id="UP001233172">
    <property type="component" value="Unassembled WGS sequence"/>
</dbReference>
<feature type="domain" description="C2HC/C3H-type" evidence="8">
    <location>
        <begin position="118"/>
        <end position="147"/>
    </location>
</feature>
<keyword evidence="2" id="KW-0479">Metal-binding</keyword>
<evidence type="ECO:0000256" key="3">
    <source>
        <dbReference type="ARBA" id="ARBA00022737"/>
    </source>
</evidence>